<gene>
    <name evidence="1" type="ordered locus">bpr_III165</name>
</gene>
<dbReference type="eggNOG" id="COG0406">
    <property type="taxonomic scope" value="Bacteria"/>
</dbReference>
<proteinExistence type="predicted"/>
<dbReference type="Gene3D" id="3.40.50.1240">
    <property type="entry name" value="Phosphoglycerate mutase-like"/>
    <property type="match status" value="1"/>
</dbReference>
<reference evidence="1 2" key="1">
    <citation type="journal article" date="2010" name="PLoS ONE">
        <title>The glycobiome of the rumen bacterium Butyrivibrio proteoclasticus B316(T) highlights adaptation to a polysaccharide-rich environment.</title>
        <authorList>
            <person name="Kelly W.J."/>
            <person name="Leahy S.C."/>
            <person name="Altermann E."/>
            <person name="Yeoman C.J."/>
            <person name="Dunne J.C."/>
            <person name="Kong Z."/>
            <person name="Pacheco D.M."/>
            <person name="Li D."/>
            <person name="Noel S.J."/>
            <person name="Moon C.D."/>
            <person name="Cookson A.L."/>
            <person name="Attwood G.T."/>
        </authorList>
    </citation>
    <scope>NUCLEOTIDE SEQUENCE [LARGE SCALE GENOMIC DNA]</scope>
    <source>
        <strain evidence="2">ATCC 51982 / DSM 14932 / B316</strain>
    </source>
</reference>
<dbReference type="InterPro" id="IPR029033">
    <property type="entry name" value="His_PPase_superfam"/>
</dbReference>
<dbReference type="KEGG" id="bpb:bpr_III165"/>
<keyword evidence="2" id="KW-1185">Reference proteome</keyword>
<dbReference type="SMART" id="SM00855">
    <property type="entry name" value="PGAM"/>
    <property type="match status" value="1"/>
</dbReference>
<name>E0S369_BUTPB</name>
<dbReference type="InterPro" id="IPR013078">
    <property type="entry name" value="His_Pase_superF_clade-1"/>
</dbReference>
<dbReference type="Pfam" id="PF00300">
    <property type="entry name" value="His_Phos_1"/>
    <property type="match status" value="1"/>
</dbReference>
<dbReference type="CDD" id="cd07067">
    <property type="entry name" value="HP_PGM_like"/>
    <property type="match status" value="1"/>
</dbReference>
<protein>
    <submittedName>
        <fullName evidence="1">Phosphoglycerate mutase family protein</fullName>
    </submittedName>
</protein>
<organism evidence="1 2">
    <name type="scientific">Butyrivibrio proteoclasticus (strain ATCC 51982 / DSM 14932 / B316)</name>
    <name type="common">Clostridium proteoclasticum</name>
    <dbReference type="NCBI Taxonomy" id="515622"/>
    <lineage>
        <taxon>Bacteria</taxon>
        <taxon>Bacillati</taxon>
        <taxon>Bacillota</taxon>
        <taxon>Clostridia</taxon>
        <taxon>Lachnospirales</taxon>
        <taxon>Lachnospiraceae</taxon>
        <taxon>Butyrivibrio</taxon>
    </lineage>
</organism>
<dbReference type="EMBL" id="CP001811">
    <property type="protein sequence ID" value="ADL35851.1"/>
    <property type="molecule type" value="Genomic_DNA"/>
</dbReference>
<dbReference type="STRING" id="515622.bpr_III165"/>
<dbReference type="RefSeq" id="WP_013282501.1">
    <property type="nucleotide sequence ID" value="NC_014388.1"/>
</dbReference>
<dbReference type="Proteomes" id="UP000001299">
    <property type="component" value="Chromosome 2"/>
</dbReference>
<dbReference type="AlphaFoldDB" id="E0S369"/>
<evidence type="ECO:0000313" key="2">
    <source>
        <dbReference type="Proteomes" id="UP000001299"/>
    </source>
</evidence>
<sequence length="260" mass="29797">MRLLIFRHGDPDYAIDGLTDKGKVEAELLARQIRSFGIDEAYVSPLGRARATADYSLKELGMDAEVLEWLQEFPAQFDPNKADPETRNAYKNELKAGDDGTYEKRIVWDMMPSYFAGHSELFDVKGWRDSKLSKASNMVEIYDHVTECFDRFLQDHGYERAGDIYKVTDGNDKTLAFFCHFGITSVLLSRLWNVSPFVPLQFLATAPTSLTEIVTEEREKGIAVFRTLRIGDITHLTIGDEKPSFSARFCERYENEDERH</sequence>
<dbReference type="HOGENOM" id="CLU_072580_0_0_9"/>
<evidence type="ECO:0000313" key="1">
    <source>
        <dbReference type="EMBL" id="ADL35851.1"/>
    </source>
</evidence>
<accession>E0S369</accession>
<dbReference type="SUPFAM" id="SSF53254">
    <property type="entry name" value="Phosphoglycerate mutase-like"/>
    <property type="match status" value="1"/>
</dbReference>